<proteinExistence type="predicted"/>
<evidence type="ECO:0000313" key="2">
    <source>
        <dbReference type="EMBL" id="MFC7071332.1"/>
    </source>
</evidence>
<sequence length="149" mass="15319">MTDDDAADHPTPTEQVRERLLAEHAALFDGVAACADAVASRWDGDATADRDAVVPALREALEAAGLLRALPALLATAADALGARPPPTPVAAPSNLVVTATGPVVRATLPEVGRLVVSLDVFAVDRSGETPRYRRVDAPAGAVLSVAVR</sequence>
<dbReference type="Proteomes" id="UP001596461">
    <property type="component" value="Unassembled WGS sequence"/>
</dbReference>
<dbReference type="RefSeq" id="WP_390211271.1">
    <property type="nucleotide sequence ID" value="NZ_JBHTAH010000022.1"/>
</dbReference>
<accession>A0ABD5WDG3</accession>
<comment type="caution">
    <text evidence="2">The sequence shown here is derived from an EMBL/GenBank/DDBJ whole genome shotgun (WGS) entry which is preliminary data.</text>
</comment>
<organism evidence="2 3">
    <name type="scientific">Halobaculum lipolyticum</name>
    <dbReference type="NCBI Taxonomy" id="3032001"/>
    <lineage>
        <taxon>Archaea</taxon>
        <taxon>Methanobacteriati</taxon>
        <taxon>Methanobacteriota</taxon>
        <taxon>Stenosarchaea group</taxon>
        <taxon>Halobacteria</taxon>
        <taxon>Halobacteriales</taxon>
        <taxon>Haloferacaceae</taxon>
        <taxon>Halobaculum</taxon>
    </lineage>
</organism>
<dbReference type="InterPro" id="IPR058294">
    <property type="entry name" value="DUF7988"/>
</dbReference>
<name>A0ABD5WDG3_9EURY</name>
<evidence type="ECO:0000259" key="1">
    <source>
        <dbReference type="Pfam" id="PF25950"/>
    </source>
</evidence>
<keyword evidence="3" id="KW-1185">Reference proteome</keyword>
<dbReference type="AlphaFoldDB" id="A0ABD5WDG3"/>
<dbReference type="EMBL" id="JBHTAH010000022">
    <property type="protein sequence ID" value="MFC7071332.1"/>
    <property type="molecule type" value="Genomic_DNA"/>
</dbReference>
<reference evidence="2 3" key="1">
    <citation type="journal article" date="2019" name="Int. J. Syst. Evol. Microbiol.">
        <title>The Global Catalogue of Microorganisms (GCM) 10K type strain sequencing project: providing services to taxonomists for standard genome sequencing and annotation.</title>
        <authorList>
            <consortium name="The Broad Institute Genomics Platform"/>
            <consortium name="The Broad Institute Genome Sequencing Center for Infectious Disease"/>
            <person name="Wu L."/>
            <person name="Ma J."/>
        </authorList>
    </citation>
    <scope>NUCLEOTIDE SEQUENCE [LARGE SCALE GENOMIC DNA]</scope>
    <source>
        <strain evidence="2 3">DT31</strain>
    </source>
</reference>
<protein>
    <recommendedName>
        <fullName evidence="1">DUF7988 domain-containing protein</fullName>
    </recommendedName>
</protein>
<feature type="domain" description="DUF7988" evidence="1">
    <location>
        <begin position="15"/>
        <end position="148"/>
    </location>
</feature>
<gene>
    <name evidence="2" type="ORF">ACFQL9_16930</name>
</gene>
<dbReference type="Pfam" id="PF25950">
    <property type="entry name" value="DUF7988"/>
    <property type="match status" value="1"/>
</dbReference>
<evidence type="ECO:0000313" key="3">
    <source>
        <dbReference type="Proteomes" id="UP001596461"/>
    </source>
</evidence>